<organism evidence="1">
    <name type="scientific">marine metagenome</name>
    <dbReference type="NCBI Taxonomy" id="408172"/>
    <lineage>
        <taxon>unclassified sequences</taxon>
        <taxon>metagenomes</taxon>
        <taxon>ecological metagenomes</taxon>
    </lineage>
</organism>
<dbReference type="EMBL" id="UINC01001116">
    <property type="protein sequence ID" value="SUZ71294.1"/>
    <property type="molecule type" value="Genomic_DNA"/>
</dbReference>
<protein>
    <submittedName>
        <fullName evidence="1">Uncharacterized protein</fullName>
    </submittedName>
</protein>
<sequence length="69" mass="7506">MADTQDHSGSESVSEVRALLSLAGIEPTGADLASLERIFPVLRRKVDHMYEIDTGDEVTASVFRAELDS</sequence>
<proteinExistence type="predicted"/>
<gene>
    <name evidence="1" type="ORF">METZ01_LOCUS24148</name>
</gene>
<dbReference type="AlphaFoldDB" id="A0A381PXD4"/>
<accession>A0A381PXD4</accession>
<name>A0A381PXD4_9ZZZZ</name>
<reference evidence="1" key="1">
    <citation type="submission" date="2018-05" db="EMBL/GenBank/DDBJ databases">
        <authorList>
            <person name="Lanie J.A."/>
            <person name="Ng W.-L."/>
            <person name="Kazmierczak K.M."/>
            <person name="Andrzejewski T.M."/>
            <person name="Davidsen T.M."/>
            <person name="Wayne K.J."/>
            <person name="Tettelin H."/>
            <person name="Glass J.I."/>
            <person name="Rusch D."/>
            <person name="Podicherti R."/>
            <person name="Tsui H.-C.T."/>
            <person name="Winkler M.E."/>
        </authorList>
    </citation>
    <scope>NUCLEOTIDE SEQUENCE</scope>
</reference>
<evidence type="ECO:0000313" key="1">
    <source>
        <dbReference type="EMBL" id="SUZ71294.1"/>
    </source>
</evidence>